<keyword evidence="1" id="KW-0677">Repeat</keyword>
<comment type="caution">
    <text evidence="3">The sequence shown here is derived from an EMBL/GenBank/DDBJ whole genome shotgun (WGS) entry which is preliminary data.</text>
</comment>
<dbReference type="PROSITE" id="PS51375">
    <property type="entry name" value="PPR"/>
    <property type="match status" value="5"/>
</dbReference>
<dbReference type="SMR" id="A0A8T3B2V0"/>
<evidence type="ECO:0000313" key="3">
    <source>
        <dbReference type="EMBL" id="KAI0502282.1"/>
    </source>
</evidence>
<proteinExistence type="predicted"/>
<evidence type="ECO:0000256" key="2">
    <source>
        <dbReference type="PROSITE-ProRule" id="PRU00708"/>
    </source>
</evidence>
<feature type="repeat" description="PPR" evidence="2">
    <location>
        <begin position="326"/>
        <end position="360"/>
    </location>
</feature>
<dbReference type="Proteomes" id="UP000829196">
    <property type="component" value="Unassembled WGS sequence"/>
</dbReference>
<feature type="repeat" description="PPR" evidence="2">
    <location>
        <begin position="427"/>
        <end position="461"/>
    </location>
</feature>
<dbReference type="PANTHER" id="PTHR47926">
    <property type="entry name" value="PENTATRICOPEPTIDE REPEAT-CONTAINING PROTEIN"/>
    <property type="match status" value="1"/>
</dbReference>
<protein>
    <recommendedName>
        <fullName evidence="5">Pentatricopeptide repeat-containing protein</fullName>
    </recommendedName>
</protein>
<dbReference type="Pfam" id="PF13041">
    <property type="entry name" value="PPR_2"/>
    <property type="match status" value="4"/>
</dbReference>
<dbReference type="FunFam" id="1.25.40.10:FF:000348">
    <property type="entry name" value="Pentatricopeptide repeat-containing protein chloroplastic"/>
    <property type="match status" value="1"/>
</dbReference>
<keyword evidence="4" id="KW-1185">Reference proteome</keyword>
<accession>A0A8T3B2V0</accession>
<evidence type="ECO:0008006" key="5">
    <source>
        <dbReference type="Google" id="ProtNLM"/>
    </source>
</evidence>
<dbReference type="Pfam" id="PF20431">
    <property type="entry name" value="E_motif"/>
    <property type="match status" value="1"/>
</dbReference>
<dbReference type="Pfam" id="PF01535">
    <property type="entry name" value="PPR"/>
    <property type="match status" value="5"/>
</dbReference>
<dbReference type="InterPro" id="IPR046960">
    <property type="entry name" value="PPR_At4g14850-like_plant"/>
</dbReference>
<dbReference type="InterPro" id="IPR011990">
    <property type="entry name" value="TPR-like_helical_dom_sf"/>
</dbReference>
<dbReference type="AlphaFoldDB" id="A0A8T3B2V0"/>
<feature type="repeat" description="PPR" evidence="2">
    <location>
        <begin position="295"/>
        <end position="325"/>
    </location>
</feature>
<dbReference type="NCBIfam" id="TIGR00756">
    <property type="entry name" value="PPR"/>
    <property type="match status" value="5"/>
</dbReference>
<dbReference type="PANTHER" id="PTHR47926:SF489">
    <property type="entry name" value="PENTATRICOPEPTIDE REPEAT-CONTAINING PROTEIN"/>
    <property type="match status" value="1"/>
</dbReference>
<dbReference type="InterPro" id="IPR046848">
    <property type="entry name" value="E_motif"/>
</dbReference>
<gene>
    <name evidence="3" type="ORF">KFK09_017229</name>
</gene>
<organism evidence="3 4">
    <name type="scientific">Dendrobium nobile</name>
    <name type="common">Orchid</name>
    <dbReference type="NCBI Taxonomy" id="94219"/>
    <lineage>
        <taxon>Eukaryota</taxon>
        <taxon>Viridiplantae</taxon>
        <taxon>Streptophyta</taxon>
        <taxon>Embryophyta</taxon>
        <taxon>Tracheophyta</taxon>
        <taxon>Spermatophyta</taxon>
        <taxon>Magnoliopsida</taxon>
        <taxon>Liliopsida</taxon>
        <taxon>Asparagales</taxon>
        <taxon>Orchidaceae</taxon>
        <taxon>Epidendroideae</taxon>
        <taxon>Malaxideae</taxon>
        <taxon>Dendrobiinae</taxon>
        <taxon>Dendrobium</taxon>
    </lineage>
</organism>
<sequence length="659" mass="74309">MSRNSLFLFSETIRQSSSSAAGAKPARLNKKEYVFLLERCRSINSLKQIHSQVLISGLDQSRDIIDDLLVFLTEPHSGDIHYAFKLFDSLRNPYLFAFNLMIKALTKKGSHKNSILLFSRMREENLSPDNFTYPFVLKAFGCLRLDSEGRKTHGLVSKSGFEFDPFVRNSLIDMYAELGDIKTARILFDEISQTDVVTWNVLIASYVKCREFEMAISVFKEMEKVGVKADEATLVSTISACIALRNLEQGKKIHNYMKEKYRFSLPLGNAILDMYAKCGDLDAAFDFFESMPVRNVISWTSMVSGYVNPGQLDEARKLFDSAPVKDVVLWTAMINGYVQYNHFEEALAMFREMQMKKIKPDKFTVVALLTLCANLGALDQGKWIHRYIEDSNIRIDNVVSTALIDMHAKCGSVDKSLEIFREVKQKDRVTWTSMICGLALNGQTQNALELFYEMKARGVEPDDITFIGVLSACCHGGLVEEGRRHFREMKLVHQIEPKIEHYGCLVDLLGRAGLLAEAERLIESISDKNNADVLPLWGAFLGACRIHGNIQIGKKLAMQVVKLESMNSGLHTLIANIYAAADRWEDVTEVRKKMKNFGAKKIPGCSCIEVNGLISEFIVDDSEHPETTVIYAVLNGLSRIMEMEEMGGCVSSRMVDRNA</sequence>
<dbReference type="OrthoDB" id="185373at2759"/>
<dbReference type="InterPro" id="IPR002885">
    <property type="entry name" value="PPR_rpt"/>
</dbReference>
<dbReference type="FunFam" id="1.25.40.10:FF:000427">
    <property type="entry name" value="Pentatricopeptide repeat-containing protein chloroplastic"/>
    <property type="match status" value="1"/>
</dbReference>
<evidence type="ECO:0000256" key="1">
    <source>
        <dbReference type="ARBA" id="ARBA00022737"/>
    </source>
</evidence>
<feature type="repeat" description="PPR" evidence="2">
    <location>
        <begin position="195"/>
        <end position="229"/>
    </location>
</feature>
<reference evidence="3" key="1">
    <citation type="journal article" date="2022" name="Front. Genet.">
        <title>Chromosome-Scale Assembly of the Dendrobium nobile Genome Provides Insights Into the Molecular Mechanism of the Biosynthesis of the Medicinal Active Ingredient of Dendrobium.</title>
        <authorList>
            <person name="Xu Q."/>
            <person name="Niu S.-C."/>
            <person name="Li K.-L."/>
            <person name="Zheng P.-J."/>
            <person name="Zhang X.-J."/>
            <person name="Jia Y."/>
            <person name="Liu Y."/>
            <person name="Niu Y.-X."/>
            <person name="Yu L.-H."/>
            <person name="Chen D.-F."/>
            <person name="Zhang G.-Q."/>
        </authorList>
    </citation>
    <scope>NUCLEOTIDE SEQUENCE</scope>
    <source>
        <tissue evidence="3">Leaf</tissue>
    </source>
</reference>
<feature type="repeat" description="PPR" evidence="2">
    <location>
        <begin position="94"/>
        <end position="128"/>
    </location>
</feature>
<dbReference type="Gene3D" id="1.25.40.10">
    <property type="entry name" value="Tetratricopeptide repeat domain"/>
    <property type="match status" value="4"/>
</dbReference>
<dbReference type="GO" id="GO:0009451">
    <property type="term" value="P:RNA modification"/>
    <property type="evidence" value="ECO:0007669"/>
    <property type="project" value="InterPro"/>
</dbReference>
<dbReference type="EMBL" id="JAGYWB010000012">
    <property type="protein sequence ID" value="KAI0502282.1"/>
    <property type="molecule type" value="Genomic_DNA"/>
</dbReference>
<name>A0A8T3B2V0_DENNO</name>
<evidence type="ECO:0000313" key="4">
    <source>
        <dbReference type="Proteomes" id="UP000829196"/>
    </source>
</evidence>
<dbReference type="GO" id="GO:0003723">
    <property type="term" value="F:RNA binding"/>
    <property type="evidence" value="ECO:0007669"/>
    <property type="project" value="InterPro"/>
</dbReference>
<dbReference type="FunFam" id="1.25.40.10:FF:000184">
    <property type="entry name" value="Pentatricopeptide repeat-containing protein, chloroplastic"/>
    <property type="match status" value="1"/>
</dbReference>